<accession>A0ACB5SVN4</accession>
<gene>
    <name evidence="1" type="ORF">Amon02_000159600</name>
</gene>
<comment type="caution">
    <text evidence="1">The sequence shown here is derived from an EMBL/GenBank/DDBJ whole genome shotgun (WGS) entry which is preliminary data.</text>
</comment>
<dbReference type="EMBL" id="BSXS01000798">
    <property type="protein sequence ID" value="GME73957.1"/>
    <property type="molecule type" value="Genomic_DNA"/>
</dbReference>
<keyword evidence="2" id="KW-1185">Reference proteome</keyword>
<protein>
    <submittedName>
        <fullName evidence="1">Unnamed protein product</fullName>
    </submittedName>
</protein>
<proteinExistence type="predicted"/>
<dbReference type="Proteomes" id="UP001165064">
    <property type="component" value="Unassembled WGS sequence"/>
</dbReference>
<evidence type="ECO:0000313" key="2">
    <source>
        <dbReference type="Proteomes" id="UP001165064"/>
    </source>
</evidence>
<evidence type="ECO:0000313" key="1">
    <source>
        <dbReference type="EMBL" id="GME73957.1"/>
    </source>
</evidence>
<name>A0ACB5SVN4_AMBMO</name>
<organism evidence="1 2">
    <name type="scientific">Ambrosiozyma monospora</name>
    <name type="common">Yeast</name>
    <name type="synonym">Endomycopsis monosporus</name>
    <dbReference type="NCBI Taxonomy" id="43982"/>
    <lineage>
        <taxon>Eukaryota</taxon>
        <taxon>Fungi</taxon>
        <taxon>Dikarya</taxon>
        <taxon>Ascomycota</taxon>
        <taxon>Saccharomycotina</taxon>
        <taxon>Pichiomycetes</taxon>
        <taxon>Pichiales</taxon>
        <taxon>Pichiaceae</taxon>
        <taxon>Ambrosiozyma</taxon>
    </lineage>
</organism>
<sequence length="178" mass="21452">MTFTIWSYLTEDTENTEFIDKYDYDCEYGYEYDCKFKSYFPTRLFKRPLHFLYDLCDYDEWLDSILIRLIEELVFESCITGSPVFKDCVDYITGKSVKIHMISTRPIPGYVNTETHFFDSCCRELDAHYRWLMSIPKLNYVDHVTSLTCDLLFMEQLCRKIKLQDMIRLSELRIVMVF</sequence>
<reference evidence="1" key="1">
    <citation type="submission" date="2023-04" db="EMBL/GenBank/DDBJ databases">
        <title>Ambrosiozyma monospora NBRC 10751.</title>
        <authorList>
            <person name="Ichikawa N."/>
            <person name="Sato H."/>
            <person name="Tonouchi N."/>
        </authorList>
    </citation>
    <scope>NUCLEOTIDE SEQUENCE</scope>
    <source>
        <strain evidence="1">NBRC 10751</strain>
    </source>
</reference>